<proteinExistence type="inferred from homology"/>
<dbReference type="GO" id="GO:0005524">
    <property type="term" value="F:ATP binding"/>
    <property type="evidence" value="ECO:0007669"/>
    <property type="project" value="UniProtKB-KW"/>
</dbReference>
<keyword evidence="3 8" id="KW-0418">Kinase</keyword>
<evidence type="ECO:0000313" key="9">
    <source>
        <dbReference type="Proteomes" id="UP000761380"/>
    </source>
</evidence>
<comment type="caution">
    <text evidence="8">The sequence shown here is derived from an EMBL/GenBank/DDBJ whole genome shotgun (WGS) entry which is preliminary data.</text>
</comment>
<dbReference type="InterPro" id="IPR036554">
    <property type="entry name" value="GHMP_kinase_C_sf"/>
</dbReference>
<dbReference type="InterPro" id="IPR006204">
    <property type="entry name" value="GHMP_kinase_N_dom"/>
</dbReference>
<dbReference type="EMBL" id="SVBY01000002">
    <property type="protein sequence ID" value="MBE6091608.1"/>
    <property type="molecule type" value="Genomic_DNA"/>
</dbReference>
<keyword evidence="4" id="KW-0067">ATP-binding</keyword>
<keyword evidence="1" id="KW-0808">Transferase</keyword>
<feature type="domain" description="GHMP kinase C-terminal" evidence="7">
    <location>
        <begin position="234"/>
        <end position="295"/>
    </location>
</feature>
<accession>A0A927WRV2</accession>
<dbReference type="PANTHER" id="PTHR32463:SF0">
    <property type="entry name" value="L-FUCOSE KINASE"/>
    <property type="match status" value="1"/>
</dbReference>
<evidence type="ECO:0000313" key="8">
    <source>
        <dbReference type="EMBL" id="MBE6091608.1"/>
    </source>
</evidence>
<dbReference type="InterPro" id="IPR052203">
    <property type="entry name" value="GHMP_Kinase-Related"/>
</dbReference>
<evidence type="ECO:0000256" key="2">
    <source>
        <dbReference type="ARBA" id="ARBA00022741"/>
    </source>
</evidence>
<evidence type="ECO:0000259" key="6">
    <source>
        <dbReference type="Pfam" id="PF00288"/>
    </source>
</evidence>
<dbReference type="AlphaFoldDB" id="A0A927WRV2"/>
<gene>
    <name evidence="8" type="ORF">E7201_00285</name>
</gene>
<evidence type="ECO:0000256" key="3">
    <source>
        <dbReference type="ARBA" id="ARBA00022777"/>
    </source>
</evidence>
<name>A0A927WRV2_SELRU</name>
<dbReference type="SUPFAM" id="SSF55060">
    <property type="entry name" value="GHMP Kinase, C-terminal domain"/>
    <property type="match status" value="1"/>
</dbReference>
<evidence type="ECO:0000256" key="1">
    <source>
        <dbReference type="ARBA" id="ARBA00022679"/>
    </source>
</evidence>
<feature type="domain" description="GHMP kinase N-terminal" evidence="6">
    <location>
        <begin position="74"/>
        <end position="160"/>
    </location>
</feature>
<dbReference type="PANTHER" id="PTHR32463">
    <property type="entry name" value="L-FUCOSE KINASE"/>
    <property type="match status" value="1"/>
</dbReference>
<dbReference type="Pfam" id="PF08544">
    <property type="entry name" value="GHMP_kinases_C"/>
    <property type="match status" value="1"/>
</dbReference>
<evidence type="ECO:0000259" key="7">
    <source>
        <dbReference type="Pfam" id="PF08544"/>
    </source>
</evidence>
<dbReference type="InterPro" id="IPR001174">
    <property type="entry name" value="HddA/FKP"/>
</dbReference>
<dbReference type="InterPro" id="IPR014606">
    <property type="entry name" value="Heptose_7-P_kinase"/>
</dbReference>
<protein>
    <submittedName>
        <fullName evidence="8">GHMP kinase</fullName>
    </submittedName>
</protein>
<dbReference type="GO" id="GO:0050201">
    <property type="term" value="F:fucokinase activity"/>
    <property type="evidence" value="ECO:0007669"/>
    <property type="project" value="TreeGrafter"/>
</dbReference>
<keyword evidence="2" id="KW-0547">Nucleotide-binding</keyword>
<dbReference type="InterPro" id="IPR013750">
    <property type="entry name" value="GHMP_kinase_C_dom"/>
</dbReference>
<reference evidence="8" key="1">
    <citation type="submission" date="2019-04" db="EMBL/GenBank/DDBJ databases">
        <title>Evolution of Biomass-Degrading Anaerobic Consortia Revealed by Metagenomics.</title>
        <authorList>
            <person name="Peng X."/>
        </authorList>
    </citation>
    <scope>NUCLEOTIDE SEQUENCE</scope>
    <source>
        <strain evidence="8">SIG240</strain>
    </source>
</reference>
<dbReference type="Gene3D" id="3.30.230.120">
    <property type="match status" value="1"/>
</dbReference>
<dbReference type="GO" id="GO:0042352">
    <property type="term" value="P:GDP-L-fucose salvage"/>
    <property type="evidence" value="ECO:0007669"/>
    <property type="project" value="TreeGrafter"/>
</dbReference>
<dbReference type="PIRSF" id="PIRSF036406">
    <property type="entry name" value="Hept_kin"/>
    <property type="match status" value="1"/>
</dbReference>
<dbReference type="PRINTS" id="PR00960">
    <property type="entry name" value="LMBPPROTEIN"/>
</dbReference>
<organism evidence="8 9">
    <name type="scientific">Selenomonas ruminantium</name>
    <dbReference type="NCBI Taxonomy" id="971"/>
    <lineage>
        <taxon>Bacteria</taxon>
        <taxon>Bacillati</taxon>
        <taxon>Bacillota</taxon>
        <taxon>Negativicutes</taxon>
        <taxon>Selenomonadales</taxon>
        <taxon>Selenomonadaceae</taxon>
        <taxon>Selenomonas</taxon>
    </lineage>
</organism>
<comment type="similarity">
    <text evidence="5">Belongs to the GHMP kinase family.</text>
</comment>
<dbReference type="InterPro" id="IPR020568">
    <property type="entry name" value="Ribosomal_Su5_D2-typ_SF"/>
</dbReference>
<evidence type="ECO:0000256" key="5">
    <source>
        <dbReference type="ARBA" id="ARBA00038121"/>
    </source>
</evidence>
<evidence type="ECO:0000256" key="4">
    <source>
        <dbReference type="ARBA" id="ARBA00022840"/>
    </source>
</evidence>
<sequence length="328" mass="36364">MIVSKTPLRCSFFGGGTDFAGYYENSKYGYGTVLSTALNMYVYIMVCKRFDHKIRVCYRIQEMVDSVDEIQHNIVREAMKIVGITGGIDIVYSADIPMSTSGVGLASSSAFAVGVLNALFAYQGKRVSANDLAKLACEIEIVRLGNPIGIQDQYAVANGGFRQYKFWPTGEVTHTIITGGSSYLRELRRNLMLYYTGQTRISSNILSEQERNIQDKTPVLDKMVQMTETACTELGKGAIGRIGEMLDEAWQLKKQMASKISNPEIDRMYALAKENGALGGKILGAGGGGFMLLYVQPECQVKVKKAMQEYRQVEFDFEPEGSRIIFAE</sequence>
<dbReference type="SUPFAM" id="SSF54211">
    <property type="entry name" value="Ribosomal protein S5 domain 2-like"/>
    <property type="match status" value="1"/>
</dbReference>
<dbReference type="Proteomes" id="UP000761380">
    <property type="component" value="Unassembled WGS sequence"/>
</dbReference>
<dbReference type="Pfam" id="PF00288">
    <property type="entry name" value="GHMP_kinases_N"/>
    <property type="match status" value="1"/>
</dbReference>